<feature type="transmembrane region" description="Helical" evidence="24">
    <location>
        <begin position="111"/>
        <end position="129"/>
    </location>
</feature>
<evidence type="ECO:0000256" key="7">
    <source>
        <dbReference type="ARBA" id="ARBA00019373"/>
    </source>
</evidence>
<protein>
    <recommendedName>
        <fullName evidence="7">Phosphatidate cytidylyltransferase</fullName>
        <ecNumber evidence="6">2.7.7.41</ecNumber>
    </recommendedName>
    <alternativeName>
        <fullName evidence="20">CDP-DAG synthase</fullName>
    </alternativeName>
    <alternativeName>
        <fullName evidence="22">CDP-DG synthase</fullName>
    </alternativeName>
    <alternativeName>
        <fullName evidence="18">CDP-diacylglycerol synthase</fullName>
    </alternativeName>
    <alternativeName>
        <fullName evidence="21">CDP-diglyceride pyrophosphorylase</fullName>
    </alternativeName>
    <alternativeName>
        <fullName evidence="23">CDP-diglyceride synthase</fullName>
    </alternativeName>
    <alternativeName>
        <fullName evidence="19">CTP:phosphatidate cytidylyltransferase</fullName>
    </alternativeName>
</protein>
<evidence type="ECO:0000256" key="19">
    <source>
        <dbReference type="ARBA" id="ARBA00031825"/>
    </source>
</evidence>
<evidence type="ECO:0000256" key="11">
    <source>
        <dbReference type="ARBA" id="ARBA00022692"/>
    </source>
</evidence>
<gene>
    <name evidence="25" type="ORF">K8V70_04240</name>
</gene>
<dbReference type="PANTHER" id="PTHR46382:SF1">
    <property type="entry name" value="PHOSPHATIDATE CYTIDYLYLTRANSFERASE"/>
    <property type="match status" value="1"/>
</dbReference>
<feature type="transmembrane region" description="Helical" evidence="24">
    <location>
        <begin position="88"/>
        <end position="105"/>
    </location>
</feature>
<feature type="transmembrane region" description="Helical" evidence="24">
    <location>
        <begin position="209"/>
        <end position="228"/>
    </location>
</feature>
<dbReference type="GO" id="GO:0005886">
    <property type="term" value="C:plasma membrane"/>
    <property type="evidence" value="ECO:0007669"/>
    <property type="project" value="UniProtKB-SubCell"/>
</dbReference>
<evidence type="ECO:0000256" key="15">
    <source>
        <dbReference type="ARBA" id="ARBA00023136"/>
    </source>
</evidence>
<keyword evidence="12 25" id="KW-0548">Nucleotidyltransferase</keyword>
<evidence type="ECO:0000256" key="17">
    <source>
        <dbReference type="ARBA" id="ARBA00023264"/>
    </source>
</evidence>
<evidence type="ECO:0000313" key="25">
    <source>
        <dbReference type="EMBL" id="HJG37061.1"/>
    </source>
</evidence>
<evidence type="ECO:0000256" key="21">
    <source>
        <dbReference type="ARBA" id="ARBA00032396"/>
    </source>
</evidence>
<accession>A0A921IUQ3</accession>
<name>A0A921IUQ3_9ACTN</name>
<keyword evidence="15 24" id="KW-0472">Membrane</keyword>
<keyword evidence="8" id="KW-1003">Cell membrane</keyword>
<keyword evidence="9" id="KW-0444">Lipid biosynthesis</keyword>
<comment type="caution">
    <text evidence="25">The sequence shown here is derived from an EMBL/GenBank/DDBJ whole genome shotgun (WGS) entry which is preliminary data.</text>
</comment>
<keyword evidence="17" id="KW-1208">Phospholipid metabolism</keyword>
<evidence type="ECO:0000256" key="22">
    <source>
        <dbReference type="ARBA" id="ARBA00032743"/>
    </source>
</evidence>
<reference evidence="25" key="2">
    <citation type="submission" date="2021-09" db="EMBL/GenBank/DDBJ databases">
        <authorList>
            <person name="Gilroy R."/>
        </authorList>
    </citation>
    <scope>NUCLEOTIDE SEQUENCE</scope>
    <source>
        <strain evidence="25">ChiHjej13B12-9602</strain>
    </source>
</reference>
<dbReference type="RefSeq" id="WP_273189574.1">
    <property type="nucleotide sequence ID" value="NZ_DYUZ01000016.1"/>
</dbReference>
<evidence type="ECO:0000256" key="16">
    <source>
        <dbReference type="ARBA" id="ARBA00023209"/>
    </source>
</evidence>
<feature type="transmembrane region" description="Helical" evidence="24">
    <location>
        <begin position="234"/>
        <end position="254"/>
    </location>
</feature>
<evidence type="ECO:0000256" key="9">
    <source>
        <dbReference type="ARBA" id="ARBA00022516"/>
    </source>
</evidence>
<evidence type="ECO:0000256" key="3">
    <source>
        <dbReference type="ARBA" id="ARBA00005119"/>
    </source>
</evidence>
<comment type="similarity">
    <text evidence="5">Belongs to the CDS family.</text>
</comment>
<dbReference type="AlphaFoldDB" id="A0A921IUQ3"/>
<reference evidence="25" key="1">
    <citation type="journal article" date="2021" name="PeerJ">
        <title>Extensive microbial diversity within the chicken gut microbiome revealed by metagenomics and culture.</title>
        <authorList>
            <person name="Gilroy R."/>
            <person name="Ravi A."/>
            <person name="Getino M."/>
            <person name="Pursley I."/>
            <person name="Horton D.L."/>
            <person name="Alikhan N.F."/>
            <person name="Baker D."/>
            <person name="Gharbi K."/>
            <person name="Hall N."/>
            <person name="Watson M."/>
            <person name="Adriaenssens E.M."/>
            <person name="Foster-Nyarko E."/>
            <person name="Jarju S."/>
            <person name="Secka A."/>
            <person name="Antonio M."/>
            <person name="Oren A."/>
            <person name="Chaudhuri R.R."/>
            <person name="La Ragione R."/>
            <person name="Hildebrand F."/>
            <person name="Pallen M.J."/>
        </authorList>
    </citation>
    <scope>NUCLEOTIDE SEQUENCE</scope>
    <source>
        <strain evidence="25">ChiHjej13B12-9602</strain>
    </source>
</reference>
<evidence type="ECO:0000313" key="26">
    <source>
        <dbReference type="Proteomes" id="UP000753256"/>
    </source>
</evidence>
<comment type="catalytic activity">
    <reaction evidence="1">
        <text>a 1,2-diacyl-sn-glycero-3-phosphate + CTP + H(+) = a CDP-1,2-diacyl-sn-glycerol + diphosphate</text>
        <dbReference type="Rhea" id="RHEA:16229"/>
        <dbReference type="ChEBI" id="CHEBI:15378"/>
        <dbReference type="ChEBI" id="CHEBI:33019"/>
        <dbReference type="ChEBI" id="CHEBI:37563"/>
        <dbReference type="ChEBI" id="CHEBI:58332"/>
        <dbReference type="ChEBI" id="CHEBI:58608"/>
        <dbReference type="EC" id="2.7.7.41"/>
    </reaction>
</comment>
<keyword evidence="16" id="KW-0594">Phospholipid biosynthesis</keyword>
<evidence type="ECO:0000256" key="12">
    <source>
        <dbReference type="ARBA" id="ARBA00022695"/>
    </source>
</evidence>
<evidence type="ECO:0000256" key="10">
    <source>
        <dbReference type="ARBA" id="ARBA00022679"/>
    </source>
</evidence>
<keyword evidence="14" id="KW-0443">Lipid metabolism</keyword>
<proteinExistence type="inferred from homology"/>
<dbReference type="GO" id="GO:0016024">
    <property type="term" value="P:CDP-diacylglycerol biosynthetic process"/>
    <property type="evidence" value="ECO:0007669"/>
    <property type="project" value="TreeGrafter"/>
</dbReference>
<dbReference type="Pfam" id="PF01148">
    <property type="entry name" value="CTP_transf_1"/>
    <property type="match status" value="1"/>
</dbReference>
<keyword evidence="10" id="KW-0808">Transferase</keyword>
<dbReference type="Proteomes" id="UP000753256">
    <property type="component" value="Unassembled WGS sequence"/>
</dbReference>
<evidence type="ECO:0000256" key="4">
    <source>
        <dbReference type="ARBA" id="ARBA00005189"/>
    </source>
</evidence>
<keyword evidence="11 24" id="KW-0812">Transmembrane</keyword>
<feature type="transmembrane region" description="Helical" evidence="24">
    <location>
        <begin position="136"/>
        <end position="158"/>
    </location>
</feature>
<dbReference type="GO" id="GO:0004605">
    <property type="term" value="F:phosphatidate cytidylyltransferase activity"/>
    <property type="evidence" value="ECO:0007669"/>
    <property type="project" value="UniProtKB-EC"/>
</dbReference>
<evidence type="ECO:0000256" key="1">
    <source>
        <dbReference type="ARBA" id="ARBA00001698"/>
    </source>
</evidence>
<evidence type="ECO:0000256" key="14">
    <source>
        <dbReference type="ARBA" id="ARBA00023098"/>
    </source>
</evidence>
<dbReference type="EMBL" id="DYUZ01000016">
    <property type="protein sequence ID" value="HJG37061.1"/>
    <property type="molecule type" value="Genomic_DNA"/>
</dbReference>
<feature type="transmembrane region" description="Helical" evidence="24">
    <location>
        <begin position="45"/>
        <end position="67"/>
    </location>
</feature>
<evidence type="ECO:0000256" key="13">
    <source>
        <dbReference type="ARBA" id="ARBA00022989"/>
    </source>
</evidence>
<evidence type="ECO:0000256" key="8">
    <source>
        <dbReference type="ARBA" id="ARBA00022475"/>
    </source>
</evidence>
<organism evidence="25 26">
    <name type="scientific">Enorma phocaeensis</name>
    <dbReference type="NCBI Taxonomy" id="1871019"/>
    <lineage>
        <taxon>Bacteria</taxon>
        <taxon>Bacillati</taxon>
        <taxon>Actinomycetota</taxon>
        <taxon>Coriobacteriia</taxon>
        <taxon>Coriobacteriales</taxon>
        <taxon>Coriobacteriaceae</taxon>
        <taxon>Enorma</taxon>
    </lineage>
</organism>
<evidence type="ECO:0000256" key="18">
    <source>
        <dbReference type="ARBA" id="ARBA00029893"/>
    </source>
</evidence>
<feature type="transmembrane region" description="Helical" evidence="24">
    <location>
        <begin position="164"/>
        <end position="188"/>
    </location>
</feature>
<evidence type="ECO:0000256" key="20">
    <source>
        <dbReference type="ARBA" id="ARBA00032253"/>
    </source>
</evidence>
<evidence type="ECO:0000256" key="24">
    <source>
        <dbReference type="SAM" id="Phobius"/>
    </source>
</evidence>
<keyword evidence="13 24" id="KW-1133">Transmembrane helix</keyword>
<evidence type="ECO:0000256" key="6">
    <source>
        <dbReference type="ARBA" id="ARBA00012487"/>
    </source>
</evidence>
<dbReference type="PANTHER" id="PTHR46382">
    <property type="entry name" value="PHOSPHATIDATE CYTIDYLYLTRANSFERASE"/>
    <property type="match status" value="1"/>
</dbReference>
<comment type="subcellular location">
    <subcellularLocation>
        <location evidence="2">Cell membrane</location>
        <topology evidence="2">Multi-pass membrane protein</topology>
    </subcellularLocation>
</comment>
<comment type="pathway">
    <text evidence="3">Phospholipid metabolism; CDP-diacylglycerol biosynthesis; CDP-diacylglycerol from sn-glycerol 3-phosphate: step 3/3.</text>
</comment>
<sequence length="301" mass="31516">MVEDNEGQLDEGARIEPHMEEGAAQTGLPPAPSAPGGFFTRVASGLVYVLVFVGCIMFGTIPTALLVSVMSGLCCHEFFQMTKRDGKVANDALGLTAAVLFPLAALGEGVVLSALLFILILSVGLWYVYSPRTRIADVAVTLMGPLYTGFMLSAIVLLRDAIPGLAGAVLTVGVCASLWVSDSFAYLVGRAIGRHKMAPRISPKKTWEGFAGGIAGSVIVWVILFSTGMFAFDIVFAVFCGIVVAVLGVFGDLIESRLKRGVGVKDSGSLIPGHGGMLDRCDSLIFGCITAELLLAIGGIL</sequence>
<evidence type="ECO:0000256" key="2">
    <source>
        <dbReference type="ARBA" id="ARBA00004651"/>
    </source>
</evidence>
<dbReference type="EC" id="2.7.7.41" evidence="6"/>
<evidence type="ECO:0000256" key="5">
    <source>
        <dbReference type="ARBA" id="ARBA00010185"/>
    </source>
</evidence>
<comment type="pathway">
    <text evidence="4">Lipid metabolism.</text>
</comment>
<evidence type="ECO:0000256" key="23">
    <source>
        <dbReference type="ARBA" id="ARBA00033406"/>
    </source>
</evidence>